<dbReference type="PRINTS" id="PR00245">
    <property type="entry name" value="OLFACTORYR"/>
</dbReference>
<evidence type="ECO:0000256" key="5">
    <source>
        <dbReference type="ARBA" id="ARBA00022725"/>
    </source>
</evidence>
<evidence type="ECO:0000256" key="10">
    <source>
        <dbReference type="ARBA" id="ARBA00023224"/>
    </source>
</evidence>
<evidence type="ECO:0000256" key="4">
    <source>
        <dbReference type="ARBA" id="ARBA00022692"/>
    </source>
</evidence>
<evidence type="ECO:0000256" key="12">
    <source>
        <dbReference type="RuleBase" id="RU363047"/>
    </source>
</evidence>
<dbReference type="GO" id="GO:0005886">
    <property type="term" value="C:plasma membrane"/>
    <property type="evidence" value="ECO:0007669"/>
    <property type="project" value="UniProtKB-SubCell"/>
</dbReference>
<keyword evidence="3 12" id="KW-0716">Sensory transduction</keyword>
<proteinExistence type="inferred from homology"/>
<feature type="transmembrane region" description="Helical" evidence="12">
    <location>
        <begin position="135"/>
        <end position="158"/>
    </location>
</feature>
<evidence type="ECO:0000313" key="15">
    <source>
        <dbReference type="Proteomes" id="UP001181693"/>
    </source>
</evidence>
<dbReference type="GO" id="GO:0004984">
    <property type="term" value="F:olfactory receptor activity"/>
    <property type="evidence" value="ECO:0007669"/>
    <property type="project" value="InterPro"/>
</dbReference>
<gene>
    <name evidence="14" type="ORF">GDO54_004387</name>
</gene>
<accession>A0AAV2ZTV2</accession>
<evidence type="ECO:0000313" key="14">
    <source>
        <dbReference type="EMBL" id="DBA15135.1"/>
    </source>
</evidence>
<feature type="transmembrane region" description="Helical" evidence="12">
    <location>
        <begin position="267"/>
        <end position="287"/>
    </location>
</feature>
<dbReference type="Proteomes" id="UP001181693">
    <property type="component" value="Unassembled WGS sequence"/>
</dbReference>
<dbReference type="PRINTS" id="PR00237">
    <property type="entry name" value="GPCRRHODOPSN"/>
</dbReference>
<reference evidence="14" key="1">
    <citation type="thesis" date="2020" institute="ProQuest LLC" country="789 East Eisenhower Parkway, Ann Arbor, MI, USA">
        <title>Comparative Genomics and Chromosome Evolution.</title>
        <authorList>
            <person name="Mudd A.B."/>
        </authorList>
    </citation>
    <scope>NUCLEOTIDE SEQUENCE</scope>
    <source>
        <strain evidence="14">1538</strain>
        <tissue evidence="14">Blood</tissue>
    </source>
</reference>
<keyword evidence="10 11" id="KW-0807">Transducer</keyword>
<organism evidence="14 15">
    <name type="scientific">Pyxicephalus adspersus</name>
    <name type="common">African bullfrog</name>
    <dbReference type="NCBI Taxonomy" id="30357"/>
    <lineage>
        <taxon>Eukaryota</taxon>
        <taxon>Metazoa</taxon>
        <taxon>Chordata</taxon>
        <taxon>Craniata</taxon>
        <taxon>Vertebrata</taxon>
        <taxon>Euteleostomi</taxon>
        <taxon>Amphibia</taxon>
        <taxon>Batrachia</taxon>
        <taxon>Anura</taxon>
        <taxon>Neobatrachia</taxon>
        <taxon>Ranoidea</taxon>
        <taxon>Pyxicephalidae</taxon>
        <taxon>Pyxicephalinae</taxon>
        <taxon>Pyxicephalus</taxon>
    </lineage>
</organism>
<dbReference type="Gene3D" id="1.20.1070.10">
    <property type="entry name" value="Rhodopsin 7-helix transmembrane proteins"/>
    <property type="match status" value="1"/>
</dbReference>
<feature type="transmembrane region" description="Helical" evidence="12">
    <location>
        <begin position="233"/>
        <end position="255"/>
    </location>
</feature>
<evidence type="ECO:0000259" key="13">
    <source>
        <dbReference type="PROSITE" id="PS50262"/>
    </source>
</evidence>
<comment type="caution">
    <text evidence="14">The sequence shown here is derived from an EMBL/GenBank/DDBJ whole genome shotgun (WGS) entry which is preliminary data.</text>
</comment>
<feature type="transmembrane region" description="Helical" evidence="12">
    <location>
        <begin position="20"/>
        <end position="46"/>
    </location>
</feature>
<dbReference type="InterPro" id="IPR000276">
    <property type="entry name" value="GPCR_Rhodpsn"/>
</dbReference>
<dbReference type="InterPro" id="IPR000725">
    <property type="entry name" value="Olfact_rcpt"/>
</dbReference>
<dbReference type="SUPFAM" id="SSF81321">
    <property type="entry name" value="Family A G protein-coupled receptor-like"/>
    <property type="match status" value="1"/>
</dbReference>
<evidence type="ECO:0000256" key="11">
    <source>
        <dbReference type="RuleBase" id="RU000688"/>
    </source>
</evidence>
<dbReference type="InterPro" id="IPR050516">
    <property type="entry name" value="Olfactory_GPCR"/>
</dbReference>
<dbReference type="PROSITE" id="PS50262">
    <property type="entry name" value="G_PROTEIN_RECEP_F1_2"/>
    <property type="match status" value="1"/>
</dbReference>
<keyword evidence="4 11" id="KW-0812">Transmembrane</keyword>
<keyword evidence="9 11" id="KW-0675">Receptor</keyword>
<dbReference type="EMBL" id="DYDO01000012">
    <property type="protein sequence ID" value="DBA15135.1"/>
    <property type="molecule type" value="Genomic_DNA"/>
</dbReference>
<dbReference type="PROSITE" id="PS00237">
    <property type="entry name" value="G_PROTEIN_RECEP_F1_1"/>
    <property type="match status" value="1"/>
</dbReference>
<protein>
    <recommendedName>
        <fullName evidence="12">Olfactory receptor</fullName>
    </recommendedName>
</protein>
<keyword evidence="7 11" id="KW-0297">G-protein coupled receptor</keyword>
<dbReference type="CDD" id="cd13954">
    <property type="entry name" value="7tmA_OR"/>
    <property type="match status" value="1"/>
</dbReference>
<evidence type="ECO:0000256" key="8">
    <source>
        <dbReference type="ARBA" id="ARBA00023136"/>
    </source>
</evidence>
<dbReference type="InterPro" id="IPR017452">
    <property type="entry name" value="GPCR_Rhodpsn_7TM"/>
</dbReference>
<evidence type="ECO:0000256" key="6">
    <source>
        <dbReference type="ARBA" id="ARBA00022989"/>
    </source>
</evidence>
<feature type="transmembrane region" description="Helical" evidence="12">
    <location>
        <begin position="199"/>
        <end position="221"/>
    </location>
</feature>
<comment type="similarity">
    <text evidence="11">Belongs to the G-protein coupled receptor 1 family.</text>
</comment>
<dbReference type="AlphaFoldDB" id="A0AAV2ZTV2"/>
<keyword evidence="2 12" id="KW-1003">Cell membrane</keyword>
<evidence type="ECO:0000256" key="9">
    <source>
        <dbReference type="ARBA" id="ARBA00023170"/>
    </source>
</evidence>
<evidence type="ECO:0000256" key="3">
    <source>
        <dbReference type="ARBA" id="ARBA00022606"/>
    </source>
</evidence>
<evidence type="ECO:0000256" key="2">
    <source>
        <dbReference type="ARBA" id="ARBA00022475"/>
    </source>
</evidence>
<name>A0AAV2ZTV2_PYXAD</name>
<dbReference type="Pfam" id="PF13853">
    <property type="entry name" value="7tm_4"/>
    <property type="match status" value="1"/>
</dbReference>
<keyword evidence="8 12" id="KW-0472">Membrane</keyword>
<dbReference type="FunFam" id="1.20.1070.10:FF:000001">
    <property type="entry name" value="Olfactory receptor"/>
    <property type="match status" value="1"/>
</dbReference>
<sequence length="304" mass="34372">MTIAREFIILGFADHQDMKVPLFLLFLVMYLLTVISNLIIITLVCLDNHLQKPMYFFICNMSFIDMLYSSVTVPNMLKNIITNNKSISFQGCMSQLFFFNSLGSLEYMLLTSMAYDRYVAICCPLVYHVTMNKKVCVTLASVAWGGGFAAALPLSVLISSLCYCASTQINHFFCDLTPLLKLACDDTSAVEYAVFAEGIIIVLNCFLLTLTTYVYIISAIFKISSKESRYKAFSTCTSHLTVVILFYTMIASMYMKPSSSYDLDEGKGFAILYVVIVPMLNPIIYTLRNKDVNEAFNRLIRIKF</sequence>
<feature type="domain" description="G-protein coupled receptors family 1 profile" evidence="13">
    <location>
        <begin position="36"/>
        <end position="285"/>
    </location>
</feature>
<evidence type="ECO:0000256" key="7">
    <source>
        <dbReference type="ARBA" id="ARBA00023040"/>
    </source>
</evidence>
<feature type="transmembrane region" description="Helical" evidence="12">
    <location>
        <begin position="55"/>
        <end position="77"/>
    </location>
</feature>
<comment type="subcellular location">
    <subcellularLocation>
        <location evidence="1 12">Cell membrane</location>
        <topology evidence="1 12">Multi-pass membrane protein</topology>
    </subcellularLocation>
</comment>
<evidence type="ECO:0000256" key="1">
    <source>
        <dbReference type="ARBA" id="ARBA00004651"/>
    </source>
</evidence>
<dbReference type="GO" id="GO:0004930">
    <property type="term" value="F:G protein-coupled receptor activity"/>
    <property type="evidence" value="ECO:0007669"/>
    <property type="project" value="UniProtKB-KW"/>
</dbReference>
<keyword evidence="15" id="KW-1185">Reference proteome</keyword>
<keyword evidence="6 12" id="KW-1133">Transmembrane helix</keyword>
<keyword evidence="5 12" id="KW-0552">Olfaction</keyword>
<dbReference type="PANTHER" id="PTHR26452">
    <property type="entry name" value="OLFACTORY RECEPTOR"/>
    <property type="match status" value="1"/>
</dbReference>